<dbReference type="PANTHER" id="PTHR31616:SF0">
    <property type="entry name" value="GLUCAN 1,4-ALPHA-GLUCOSIDASE"/>
    <property type="match status" value="1"/>
</dbReference>
<feature type="signal peptide" evidence="1">
    <location>
        <begin position="1"/>
        <end position="27"/>
    </location>
</feature>
<dbReference type="InterPro" id="IPR015220">
    <property type="entry name" value="Glucodextranase_N"/>
</dbReference>
<dbReference type="Proteomes" id="UP001528823">
    <property type="component" value="Unassembled WGS sequence"/>
</dbReference>
<accession>A0ABT5UD60</accession>
<dbReference type="CDD" id="cd07430">
    <property type="entry name" value="GH15_N"/>
    <property type="match status" value="1"/>
</dbReference>
<dbReference type="InterPro" id="IPR011013">
    <property type="entry name" value="Gal_mutarotase_sf_dom"/>
</dbReference>
<feature type="domain" description="Glucodextranase N-terminal" evidence="3">
    <location>
        <begin position="39"/>
        <end position="308"/>
    </location>
</feature>
<evidence type="ECO:0000313" key="4">
    <source>
        <dbReference type="EMBL" id="MDE1464267.1"/>
    </source>
</evidence>
<feature type="domain" description="GH15-like" evidence="2">
    <location>
        <begin position="323"/>
        <end position="741"/>
    </location>
</feature>
<feature type="chain" id="PRO_5046233301" evidence="1">
    <location>
        <begin position="28"/>
        <end position="847"/>
    </location>
</feature>
<dbReference type="EMBL" id="JAPMOU010000031">
    <property type="protein sequence ID" value="MDE1464267.1"/>
    <property type="molecule type" value="Genomic_DNA"/>
</dbReference>
<dbReference type="Gene3D" id="1.50.10.10">
    <property type="match status" value="1"/>
</dbReference>
<dbReference type="RefSeq" id="WP_274690597.1">
    <property type="nucleotide sequence ID" value="NZ_JAPMOU010000031.1"/>
</dbReference>
<comment type="caution">
    <text evidence="4">The sequence shown here is derived from an EMBL/GenBank/DDBJ whole genome shotgun (WGS) entry which is preliminary data.</text>
</comment>
<dbReference type="InterPro" id="IPR014718">
    <property type="entry name" value="GH-type_carb-bd"/>
</dbReference>
<evidence type="ECO:0000259" key="2">
    <source>
        <dbReference type="Pfam" id="PF00723"/>
    </source>
</evidence>
<dbReference type="SUPFAM" id="SSF48208">
    <property type="entry name" value="Six-hairpin glycosidases"/>
    <property type="match status" value="1"/>
</dbReference>
<evidence type="ECO:0000259" key="3">
    <source>
        <dbReference type="Pfam" id="PF09137"/>
    </source>
</evidence>
<dbReference type="InterPro" id="IPR012341">
    <property type="entry name" value="6hp_glycosidase-like_sf"/>
</dbReference>
<proteinExistence type="predicted"/>
<keyword evidence="5" id="KW-1185">Reference proteome</keyword>
<sequence>MYQPTRSLLAALIIAPSIITYSTGSQAAASAAHGIPNEAIGQPGSPHQWTSARKIGVGTSANDQSKVWFSLVDGIVSEVYWPQIDMAQITDLQLLVSDGKSFFIEEKQLQHQVTYIDDKSLAYQLTNSDPNNRFTITKKVITDPNRDTLIQNIKVTVNQPNLKFYVLLNPAISNTGLYDYAEATQQTLYAWDDRIKQADQQPQASQVIALISDIPYRKTSSGFVGKSDGWQDLTDNFQMDWQYHTASNGNVALIAELDLPEKPGSYEFNLALGFGNSKSAAKHLASQSLNSGFKPLAQQYIRGWNNYCDSLANLSNMSFDNGKLYYTSAMVLKAHEDKTYKGGMIASLSIPWGTSQYDYQSGDDRGVIPGSPADGYKDGPVGYHVVWPRDLYQVATATIAAGDFETAKRALHYLTKVQFKEKDGSWQFCENTIPKHGSFPQNFWLSGKPHWSGMQLDETAMPIILAWRLWQLGQLSPQQYYQSFIKPAASFISQVGPWTQQERWEENSGISPSTTAAAITALIAAADFAEAAGDNKTANHYRQQADQWVMGIDYWLFTRTGVYGNGHYYERIDSSQQCSKTANPNDQQLLYIANGGGQYQERAILDGGFLELVRFGIKSANSEQILDTLAEYDKLLQVRTPRGFGYYRYSHDGYGETLSGKDYTGEGKGRLWPLLTGERGHYELAKGNNIDTYIKSMENFANEGRMLPEQVWDQRTGPYKMGEGTGGATPLAWSHAEYIKLLASKQANQPLDTISSVVERYQSCITTININVDVGYNHKVSIRGNKGPLNWNQGVQAHWLPGNTWQATLFGVNEPFEYKALKDDSQWQSGKNNIGKPCEVNTVNVSF</sequence>
<keyword evidence="1" id="KW-0732">Signal</keyword>
<dbReference type="InterPro" id="IPR011613">
    <property type="entry name" value="GH15-like"/>
</dbReference>
<organism evidence="4 5">
    <name type="scientific">Spartinivicinus poritis</name>
    <dbReference type="NCBI Taxonomy" id="2994640"/>
    <lineage>
        <taxon>Bacteria</taxon>
        <taxon>Pseudomonadati</taxon>
        <taxon>Pseudomonadota</taxon>
        <taxon>Gammaproteobacteria</taxon>
        <taxon>Oceanospirillales</taxon>
        <taxon>Zooshikellaceae</taxon>
        <taxon>Spartinivicinus</taxon>
    </lineage>
</organism>
<dbReference type="InterPro" id="IPR013784">
    <property type="entry name" value="Carb-bd-like_fold"/>
</dbReference>
<dbReference type="Pfam" id="PF09137">
    <property type="entry name" value="Glucodextran_N"/>
    <property type="match status" value="1"/>
</dbReference>
<dbReference type="SUPFAM" id="SSF49452">
    <property type="entry name" value="Starch-binding domain-like"/>
    <property type="match status" value="1"/>
</dbReference>
<protein>
    <submittedName>
        <fullName evidence="4">Glycoside hydrolase family 15 protein</fullName>
    </submittedName>
</protein>
<evidence type="ECO:0000256" key="1">
    <source>
        <dbReference type="SAM" id="SignalP"/>
    </source>
</evidence>
<dbReference type="PANTHER" id="PTHR31616">
    <property type="entry name" value="TREHALASE"/>
    <property type="match status" value="1"/>
</dbReference>
<dbReference type="SUPFAM" id="SSF74650">
    <property type="entry name" value="Galactose mutarotase-like"/>
    <property type="match status" value="1"/>
</dbReference>
<reference evidence="4 5" key="1">
    <citation type="submission" date="2022-11" db="EMBL/GenBank/DDBJ databases">
        <title>Spartinivicinus poritis sp. nov., isolated from scleractinian coral Porites lutea.</title>
        <authorList>
            <person name="Zhang G."/>
            <person name="Cai L."/>
            <person name="Wei Q."/>
        </authorList>
    </citation>
    <scope>NUCLEOTIDE SEQUENCE [LARGE SCALE GENOMIC DNA]</scope>
    <source>
        <strain evidence="4 5">A2-2</strain>
    </source>
</reference>
<dbReference type="Pfam" id="PF00723">
    <property type="entry name" value="Glyco_hydro_15"/>
    <property type="match status" value="1"/>
</dbReference>
<dbReference type="GO" id="GO:0016787">
    <property type="term" value="F:hydrolase activity"/>
    <property type="evidence" value="ECO:0007669"/>
    <property type="project" value="UniProtKB-KW"/>
</dbReference>
<dbReference type="InterPro" id="IPR008928">
    <property type="entry name" value="6-hairpin_glycosidase_sf"/>
</dbReference>
<evidence type="ECO:0000313" key="5">
    <source>
        <dbReference type="Proteomes" id="UP001528823"/>
    </source>
</evidence>
<keyword evidence="4" id="KW-0378">Hydrolase</keyword>
<name>A0ABT5UD60_9GAMM</name>
<dbReference type="Gene3D" id="2.70.98.10">
    <property type="match status" value="1"/>
</dbReference>
<gene>
    <name evidence="4" type="ORF">ORQ98_20105</name>
</gene>